<evidence type="ECO:0000313" key="1">
    <source>
        <dbReference type="EMBL" id="RKP45935.1"/>
    </source>
</evidence>
<accession>A0A494X5G5</accession>
<organism evidence="1 2">
    <name type="scientific">Trinickia fusca</name>
    <dbReference type="NCBI Taxonomy" id="2419777"/>
    <lineage>
        <taxon>Bacteria</taxon>
        <taxon>Pseudomonadati</taxon>
        <taxon>Pseudomonadota</taxon>
        <taxon>Betaproteobacteria</taxon>
        <taxon>Burkholderiales</taxon>
        <taxon>Burkholderiaceae</taxon>
        <taxon>Trinickia</taxon>
    </lineage>
</organism>
<comment type="caution">
    <text evidence="1">The sequence shown here is derived from an EMBL/GenBank/DDBJ whole genome shotgun (WGS) entry which is preliminary data.</text>
</comment>
<protein>
    <submittedName>
        <fullName evidence="1">Uncharacterized protein</fullName>
    </submittedName>
</protein>
<reference evidence="1 2" key="1">
    <citation type="submission" date="2018-10" db="EMBL/GenBank/DDBJ databases">
        <title>Paraburkholderia sp. 7MK8-2, isolated from soil.</title>
        <authorList>
            <person name="Gao Z.-H."/>
            <person name="Qiu L.-H."/>
        </authorList>
    </citation>
    <scope>NUCLEOTIDE SEQUENCE [LARGE SCALE GENOMIC DNA]</scope>
    <source>
        <strain evidence="1 2">7MK8-2</strain>
    </source>
</reference>
<dbReference type="RefSeq" id="WP_121279596.1">
    <property type="nucleotide sequence ID" value="NZ_RBZV01000008.1"/>
</dbReference>
<sequence length="176" mass="19037">MSKRNNKTGSAKPANKAAASKFAVAATTAGLAPQPGMSVVEGRYRPSIQAKPDWKHTGSVDLDAHFVAAEPGEPRWDYGLGIANGVHEFAFWVEPHGADSTGRVDEVIAKKRWLDDKLSQPPFGELSAMTDAASQAGHSAYNWVFSSSMRILKNSPEAKRLAKAGIRMIRHLQLPS</sequence>
<keyword evidence="2" id="KW-1185">Reference proteome</keyword>
<dbReference type="EMBL" id="RBZV01000008">
    <property type="protein sequence ID" value="RKP45935.1"/>
    <property type="molecule type" value="Genomic_DNA"/>
</dbReference>
<name>A0A494X5G5_9BURK</name>
<dbReference type="OrthoDB" id="9128857at2"/>
<gene>
    <name evidence="1" type="ORF">D7S89_18315</name>
</gene>
<proteinExistence type="predicted"/>
<dbReference type="AlphaFoldDB" id="A0A494X5G5"/>
<dbReference type="Proteomes" id="UP000280434">
    <property type="component" value="Unassembled WGS sequence"/>
</dbReference>
<evidence type="ECO:0000313" key="2">
    <source>
        <dbReference type="Proteomes" id="UP000280434"/>
    </source>
</evidence>